<keyword evidence="6" id="KW-1185">Reference proteome</keyword>
<dbReference type="VEuPathDB" id="AmoebaDB:FDP41_006272"/>
<dbReference type="Proteomes" id="UP000444721">
    <property type="component" value="Unassembled WGS sequence"/>
</dbReference>
<feature type="coiled-coil region" evidence="1">
    <location>
        <begin position="377"/>
        <end position="404"/>
    </location>
</feature>
<feature type="region of interest" description="Disordered" evidence="2">
    <location>
        <begin position="222"/>
        <end position="313"/>
    </location>
</feature>
<evidence type="ECO:0000313" key="6">
    <source>
        <dbReference type="Proteomes" id="UP000444721"/>
    </source>
</evidence>
<feature type="chain" id="PRO_5025682310" evidence="4">
    <location>
        <begin position="30"/>
        <end position="583"/>
    </location>
</feature>
<feature type="signal peptide" evidence="4">
    <location>
        <begin position="1"/>
        <end position="29"/>
    </location>
</feature>
<feature type="compositionally biased region" description="Low complexity" evidence="2">
    <location>
        <begin position="292"/>
        <end position="313"/>
    </location>
</feature>
<name>A0A6A5BKU8_NAEFO</name>
<evidence type="ECO:0000256" key="3">
    <source>
        <dbReference type="SAM" id="Phobius"/>
    </source>
</evidence>
<organism evidence="5 6">
    <name type="scientific">Naegleria fowleri</name>
    <name type="common">Brain eating amoeba</name>
    <dbReference type="NCBI Taxonomy" id="5763"/>
    <lineage>
        <taxon>Eukaryota</taxon>
        <taxon>Discoba</taxon>
        <taxon>Heterolobosea</taxon>
        <taxon>Tetramitia</taxon>
        <taxon>Eutetramitia</taxon>
        <taxon>Vahlkampfiidae</taxon>
        <taxon>Naegleria</taxon>
    </lineage>
</organism>
<keyword evidence="1" id="KW-0175">Coiled coil</keyword>
<feature type="compositionally biased region" description="Polar residues" evidence="2">
    <location>
        <begin position="222"/>
        <end position="241"/>
    </location>
</feature>
<keyword evidence="4" id="KW-0732">Signal</keyword>
<proteinExistence type="predicted"/>
<sequence length="583" mass="64276">MPQQYRVIFALSILLLVVAFGGCAKAVLTEEEFQQYITNSCPSKPLDWVQWLEEEDVLTNIIASGKADQLPLRYPITQPNNVFVEDDVWPREAQQKVEISKPLNSSTTPPSPIYNIPNFEVLLSSNNTPSSNATLNNILNTTTVQNSSTLLNSNGTLSIAINTTLNNPPQIHQTLSVTNNTLTLNDTLVVSSLFNSTNTTAADYNNKQTNSQKQVNETILLPSQTSPSQNNSLGVQQQSNVLDPKKRSAQNVEVVNSSLQQQSTNKITLDSRSQPTTSQPQGNGAQKTQIPNSSSSKTQINNSNSQQNSQTTFNKQADLQMKTSISSIQSQSTTTKQSSIVTTISNGFDQKLQSLQAALSSTKTVSQPVITQKIVNINKQKDSRIQLANNIDQALKQLEQDIKEQIPSNPKPDFKQSLKILLGDIKGEDPKSLQQSDSVRCRSVCPKRYEKRVCKTKNNTREDILAVEGNIFNLGTANPSTVNLGLVVGLSVSVVILFILCCCGSSIACIVCYAKRKRTNFFSIYQAKNVQNLLDGHLPERNDVVIDNEDDNDEPLEYQKSSSDESSNEEDYVGALDETEFVY</sequence>
<evidence type="ECO:0000313" key="5">
    <source>
        <dbReference type="EMBL" id="KAF0974798.1"/>
    </source>
</evidence>
<protein>
    <submittedName>
        <fullName evidence="5">Uncharacterized protein</fullName>
    </submittedName>
</protein>
<dbReference type="RefSeq" id="XP_044559511.1">
    <property type="nucleotide sequence ID" value="XM_044709889.1"/>
</dbReference>
<dbReference type="PROSITE" id="PS51257">
    <property type="entry name" value="PROKAR_LIPOPROTEIN"/>
    <property type="match status" value="1"/>
</dbReference>
<feature type="compositionally biased region" description="Acidic residues" evidence="2">
    <location>
        <begin position="546"/>
        <end position="556"/>
    </location>
</feature>
<dbReference type="AlphaFoldDB" id="A0A6A5BKU8"/>
<dbReference type="GeneID" id="68113490"/>
<comment type="caution">
    <text evidence="5">The sequence shown here is derived from an EMBL/GenBank/DDBJ whole genome shotgun (WGS) entry which is preliminary data.</text>
</comment>
<keyword evidence="3" id="KW-0812">Transmembrane</keyword>
<feature type="compositionally biased region" description="Polar residues" evidence="2">
    <location>
        <begin position="249"/>
        <end position="291"/>
    </location>
</feature>
<dbReference type="VEuPathDB" id="AmoebaDB:NfTy_077010"/>
<feature type="region of interest" description="Disordered" evidence="2">
    <location>
        <begin position="546"/>
        <end position="572"/>
    </location>
</feature>
<gene>
    <name evidence="5" type="ORF">FDP41_006272</name>
</gene>
<evidence type="ECO:0000256" key="4">
    <source>
        <dbReference type="SAM" id="SignalP"/>
    </source>
</evidence>
<reference evidence="5 6" key="1">
    <citation type="journal article" date="2019" name="Sci. Rep.">
        <title>Nanopore sequencing improves the draft genome of the human pathogenic amoeba Naegleria fowleri.</title>
        <authorList>
            <person name="Liechti N."/>
            <person name="Schurch N."/>
            <person name="Bruggmann R."/>
            <person name="Wittwer M."/>
        </authorList>
    </citation>
    <scope>NUCLEOTIDE SEQUENCE [LARGE SCALE GENOMIC DNA]</scope>
    <source>
        <strain evidence="5 6">ATCC 30894</strain>
    </source>
</reference>
<evidence type="ECO:0000256" key="2">
    <source>
        <dbReference type="SAM" id="MobiDB-lite"/>
    </source>
</evidence>
<feature type="transmembrane region" description="Helical" evidence="3">
    <location>
        <begin position="484"/>
        <end position="514"/>
    </location>
</feature>
<keyword evidence="3" id="KW-0472">Membrane</keyword>
<keyword evidence="3" id="KW-1133">Transmembrane helix</keyword>
<dbReference type="OrthoDB" id="10596589at2759"/>
<evidence type="ECO:0000256" key="1">
    <source>
        <dbReference type="SAM" id="Coils"/>
    </source>
</evidence>
<accession>A0A6A5BKU8</accession>
<dbReference type="EMBL" id="VFQX01000051">
    <property type="protein sequence ID" value="KAF0974798.1"/>
    <property type="molecule type" value="Genomic_DNA"/>
</dbReference>